<proteinExistence type="predicted"/>
<sequence>MPACPCVCAPHLSQNLQEHPSSEGNTSNFHYKYEYILLLLLLACIRTFRTTIRTFSNTRFTYALNIQNNHQANHKACDGSARNRQPCSAFQCFS</sequence>
<dbReference type="AlphaFoldDB" id="A0A1Z5RIW0"/>
<organism evidence="1 2">
    <name type="scientific">Sorghum bicolor</name>
    <name type="common">Sorghum</name>
    <name type="synonym">Sorghum vulgare</name>
    <dbReference type="NCBI Taxonomy" id="4558"/>
    <lineage>
        <taxon>Eukaryota</taxon>
        <taxon>Viridiplantae</taxon>
        <taxon>Streptophyta</taxon>
        <taxon>Embryophyta</taxon>
        <taxon>Tracheophyta</taxon>
        <taxon>Spermatophyta</taxon>
        <taxon>Magnoliopsida</taxon>
        <taxon>Liliopsida</taxon>
        <taxon>Poales</taxon>
        <taxon>Poaceae</taxon>
        <taxon>PACMAD clade</taxon>
        <taxon>Panicoideae</taxon>
        <taxon>Andropogonodae</taxon>
        <taxon>Andropogoneae</taxon>
        <taxon>Sorghinae</taxon>
        <taxon>Sorghum</taxon>
    </lineage>
</organism>
<evidence type="ECO:0000313" key="2">
    <source>
        <dbReference type="Proteomes" id="UP000000768"/>
    </source>
</evidence>
<dbReference type="Gramene" id="OQU83286">
    <property type="protein sequence ID" value="OQU83286"/>
    <property type="gene ID" value="SORBI_3005G103650"/>
</dbReference>
<name>A0A1Z5RIW0_SORBI</name>
<reference evidence="1" key="1">
    <citation type="journal article" date="2009" name="Nature">
        <title>The Sorghum bicolor genome and the diversification of grasses.</title>
        <authorList>
            <person name="Paterson A.H."/>
            <person name="Bowers J.E."/>
            <person name="Bruggmann R."/>
            <person name="Dubchak I."/>
            <person name="Grimwood J."/>
            <person name="Gundlach H."/>
            <person name="Haberer G."/>
            <person name="Hellsten U."/>
            <person name="Mitros T."/>
            <person name="Poliakov A."/>
            <person name="Schmutz J."/>
            <person name="Spannagl M."/>
            <person name="Tang H."/>
            <person name="Wang X."/>
            <person name="Wicker T."/>
            <person name="Bharti A.K."/>
            <person name="Chapman J."/>
            <person name="Feltus F.A."/>
            <person name="Gowik U."/>
            <person name="Grigoriev I.V."/>
            <person name="Lyons E."/>
            <person name="Maher C.A."/>
            <person name="Martis M."/>
            <person name="Narechania A."/>
            <person name="Otillar R.P."/>
            <person name="Penning B.W."/>
            <person name="Salamov A.A."/>
            <person name="Wang Y."/>
            <person name="Zhang L."/>
            <person name="Carpita N.C."/>
            <person name="Freeling M."/>
            <person name="Gingle A.R."/>
            <person name="Hash C.T."/>
            <person name="Keller B."/>
            <person name="Klein P."/>
            <person name="Kresovich S."/>
            <person name="McCann M.C."/>
            <person name="Ming R."/>
            <person name="Peterson D.G."/>
            <person name="Mehboob-ur-Rahman"/>
            <person name="Ware D."/>
            <person name="Westhoff P."/>
            <person name="Mayer K.F."/>
            <person name="Messing J."/>
            <person name="Rokhsar D.S."/>
        </authorList>
    </citation>
    <scope>NUCLEOTIDE SEQUENCE [LARGE SCALE GENOMIC DNA]</scope>
</reference>
<dbReference type="EMBL" id="CM000764">
    <property type="protein sequence ID" value="OQU83286.1"/>
    <property type="molecule type" value="Genomic_DNA"/>
</dbReference>
<reference evidence="1" key="2">
    <citation type="submission" date="2017-02" db="EMBL/GenBank/DDBJ databases">
        <title>WGS assembly of Sorghum bicolor.</title>
        <authorList>
            <person name="Paterson A."/>
            <person name="Mullet J."/>
            <person name="Bowers J."/>
            <person name="Bruggmann R."/>
            <person name="Dubchak I."/>
            <person name="Grimwood J."/>
            <person name="Gundlach H."/>
            <person name="Haberer G."/>
            <person name="Hellsten U."/>
            <person name="Mitros T."/>
            <person name="Poliakov A."/>
            <person name="Schmutz J."/>
            <person name="Spannagl M."/>
            <person name="Tang H."/>
            <person name="Wang X."/>
            <person name="Wicker T."/>
            <person name="Bharti A."/>
            <person name="Chapman J."/>
            <person name="Feltus F."/>
            <person name="Gowik U."/>
            <person name="Grigoriev I."/>
            <person name="Lyons E."/>
            <person name="Maher C."/>
            <person name="Martis M."/>
            <person name="Narechania A."/>
            <person name="Otillar R."/>
            <person name="Penning B."/>
            <person name="Salamov A."/>
            <person name="Wang Y."/>
            <person name="Zhang L."/>
            <person name="Carpita N."/>
            <person name="Freeling M."/>
            <person name="Gingle A."/>
            <person name="Hash C."/>
            <person name="Keller B."/>
            <person name="Klein P."/>
            <person name="Kresovich S."/>
            <person name="Mccann M."/>
            <person name="Ming R."/>
            <person name="Peterson D."/>
            <person name="Rahman M."/>
            <person name="Ware D."/>
            <person name="Westhoff P."/>
            <person name="Mayer K."/>
            <person name="Messing J."/>
            <person name="Sims D."/>
            <person name="Jenkins J."/>
            <person name="Shu S."/>
            <person name="Rokhsar D."/>
        </authorList>
    </citation>
    <scope>NUCLEOTIDE SEQUENCE</scope>
</reference>
<accession>A0A1Z5RIW0</accession>
<dbReference type="InParanoid" id="A0A1Z5RIW0"/>
<dbReference type="Proteomes" id="UP000000768">
    <property type="component" value="Chromosome 5"/>
</dbReference>
<evidence type="ECO:0000313" key="1">
    <source>
        <dbReference type="EMBL" id="OQU83286.1"/>
    </source>
</evidence>
<gene>
    <name evidence="1" type="ORF">SORBI_3005G103650</name>
</gene>
<protein>
    <submittedName>
        <fullName evidence="1">Uncharacterized protein</fullName>
    </submittedName>
</protein>
<keyword evidence="2" id="KW-1185">Reference proteome</keyword>